<accession>A0ABR4AZL8</accession>
<keyword evidence="3" id="KW-1185">Reference proteome</keyword>
<dbReference type="Proteomes" id="UP001590951">
    <property type="component" value="Unassembled WGS sequence"/>
</dbReference>
<proteinExistence type="predicted"/>
<dbReference type="EMBL" id="JBHFEH010000041">
    <property type="protein sequence ID" value="KAL2050920.1"/>
    <property type="molecule type" value="Genomic_DNA"/>
</dbReference>
<name>A0ABR4AZL8_9LECA</name>
<gene>
    <name evidence="2" type="ORF">ABVK25_008818</name>
</gene>
<reference evidence="2 3" key="1">
    <citation type="submission" date="2024-09" db="EMBL/GenBank/DDBJ databases">
        <title>Rethinking Asexuality: The Enigmatic Case of Functional Sexual Genes in Lepraria (Stereocaulaceae).</title>
        <authorList>
            <person name="Doellman M."/>
            <person name="Sun Y."/>
            <person name="Barcenas-Pena A."/>
            <person name="Lumbsch H.T."/>
            <person name="Grewe F."/>
        </authorList>
    </citation>
    <scope>NUCLEOTIDE SEQUENCE [LARGE SCALE GENOMIC DNA]</scope>
    <source>
        <strain evidence="2 3">Grewe 0041</strain>
    </source>
</reference>
<evidence type="ECO:0000256" key="1">
    <source>
        <dbReference type="SAM" id="MobiDB-lite"/>
    </source>
</evidence>
<evidence type="ECO:0000313" key="3">
    <source>
        <dbReference type="Proteomes" id="UP001590951"/>
    </source>
</evidence>
<sequence>MTTSTNAQQKPLADPIQTEEDDSDQSTIILPGAWGASRRPDEQAVADSQSSPQDLKVEGPSDTAQGDVQSEGVTPRILKAVKTGPVEKRLKKKAQLKPKPEVLSAFEEHFSGT</sequence>
<evidence type="ECO:0000313" key="2">
    <source>
        <dbReference type="EMBL" id="KAL2050920.1"/>
    </source>
</evidence>
<feature type="region of interest" description="Disordered" evidence="1">
    <location>
        <begin position="1"/>
        <end position="75"/>
    </location>
</feature>
<protein>
    <submittedName>
        <fullName evidence="2">Uncharacterized protein</fullName>
    </submittedName>
</protein>
<organism evidence="2 3">
    <name type="scientific">Lepraria finkii</name>
    <dbReference type="NCBI Taxonomy" id="1340010"/>
    <lineage>
        <taxon>Eukaryota</taxon>
        <taxon>Fungi</taxon>
        <taxon>Dikarya</taxon>
        <taxon>Ascomycota</taxon>
        <taxon>Pezizomycotina</taxon>
        <taxon>Lecanoromycetes</taxon>
        <taxon>OSLEUM clade</taxon>
        <taxon>Lecanoromycetidae</taxon>
        <taxon>Lecanorales</taxon>
        <taxon>Lecanorineae</taxon>
        <taxon>Stereocaulaceae</taxon>
        <taxon>Lepraria</taxon>
    </lineage>
</organism>
<comment type="caution">
    <text evidence="2">The sequence shown here is derived from an EMBL/GenBank/DDBJ whole genome shotgun (WGS) entry which is preliminary data.</text>
</comment>
<feature type="compositionally biased region" description="Polar residues" evidence="1">
    <location>
        <begin position="62"/>
        <end position="72"/>
    </location>
</feature>